<comment type="caution">
    <text evidence="2">The sequence shown here is derived from an EMBL/GenBank/DDBJ whole genome shotgun (WGS) entry which is preliminary data.</text>
</comment>
<sequence>MSSTVYINGWLGLLKRIGYLKSPLVVRESTSTFLIYRGLKKITYELAYRAGYTAADLVICQTDLMREQFVQHNPFIAAEKIVVLPNPIDLKTIYDKGDNACDCANSKYICAAGRLIPLKGFKFLITAFKKIADDFPDLKLIILGDGPEKDSLLNQIEILKLRDRVILKGFIENPYPYFKNAKACVVSSSKEGFPNVLLQMMALNNHVLSTRCAGDVGKIPGIVTIEPNNSEELASGLKQVLTMKNEGIRNLFDIYLNNRNPELYLKEIYAHLQTTRQLAIKIG</sequence>
<feature type="domain" description="Glycosyl transferase family 1" evidence="1">
    <location>
        <begin position="105"/>
        <end position="244"/>
    </location>
</feature>
<dbReference type="CDD" id="cd03811">
    <property type="entry name" value="GT4_GT28_WabH-like"/>
    <property type="match status" value="1"/>
</dbReference>
<dbReference type="EMBL" id="BAABCV010000002">
    <property type="protein sequence ID" value="GAA4087075.1"/>
    <property type="molecule type" value="Genomic_DNA"/>
</dbReference>
<dbReference type="Pfam" id="PF00534">
    <property type="entry name" value="Glycos_transf_1"/>
    <property type="match status" value="1"/>
</dbReference>
<name>A0ABP7WE49_9SPHI</name>
<gene>
    <name evidence="2" type="ORF">GCM10022392_05060</name>
</gene>
<reference evidence="3" key="1">
    <citation type="journal article" date="2019" name="Int. J. Syst. Evol. Microbiol.">
        <title>The Global Catalogue of Microorganisms (GCM) 10K type strain sequencing project: providing services to taxonomists for standard genome sequencing and annotation.</title>
        <authorList>
            <consortium name="The Broad Institute Genomics Platform"/>
            <consortium name="The Broad Institute Genome Sequencing Center for Infectious Disease"/>
            <person name="Wu L."/>
            <person name="Ma J."/>
        </authorList>
    </citation>
    <scope>NUCLEOTIDE SEQUENCE [LARGE SCALE GENOMIC DNA]</scope>
    <source>
        <strain evidence="3">JCM 17085</strain>
    </source>
</reference>
<evidence type="ECO:0000313" key="2">
    <source>
        <dbReference type="EMBL" id="GAA4087075.1"/>
    </source>
</evidence>
<evidence type="ECO:0000313" key="3">
    <source>
        <dbReference type="Proteomes" id="UP001500841"/>
    </source>
</evidence>
<dbReference type="PANTHER" id="PTHR12526">
    <property type="entry name" value="GLYCOSYLTRANSFERASE"/>
    <property type="match status" value="1"/>
</dbReference>
<dbReference type="InterPro" id="IPR001296">
    <property type="entry name" value="Glyco_trans_1"/>
</dbReference>
<organism evidence="2 3">
    <name type="scientific">Mucilaginibacter panaciglaebae</name>
    <dbReference type="NCBI Taxonomy" id="502331"/>
    <lineage>
        <taxon>Bacteria</taxon>
        <taxon>Pseudomonadati</taxon>
        <taxon>Bacteroidota</taxon>
        <taxon>Sphingobacteriia</taxon>
        <taxon>Sphingobacteriales</taxon>
        <taxon>Sphingobacteriaceae</taxon>
        <taxon>Mucilaginibacter</taxon>
    </lineage>
</organism>
<dbReference type="SUPFAM" id="SSF53756">
    <property type="entry name" value="UDP-Glycosyltransferase/glycogen phosphorylase"/>
    <property type="match status" value="1"/>
</dbReference>
<evidence type="ECO:0000259" key="1">
    <source>
        <dbReference type="Pfam" id="PF00534"/>
    </source>
</evidence>
<keyword evidence="3" id="KW-1185">Reference proteome</keyword>
<protein>
    <recommendedName>
        <fullName evidence="1">Glycosyl transferase family 1 domain-containing protein</fullName>
    </recommendedName>
</protein>
<dbReference type="Proteomes" id="UP001500841">
    <property type="component" value="Unassembled WGS sequence"/>
</dbReference>
<accession>A0ABP7WE49</accession>
<proteinExistence type="predicted"/>
<dbReference type="Gene3D" id="3.40.50.2000">
    <property type="entry name" value="Glycogen Phosphorylase B"/>
    <property type="match status" value="2"/>
</dbReference>